<organism evidence="1 2">
    <name type="scientific">Oxyplasma meridianum</name>
    <dbReference type="NCBI Taxonomy" id="3073602"/>
    <lineage>
        <taxon>Archaea</taxon>
        <taxon>Methanobacteriati</taxon>
        <taxon>Thermoplasmatota</taxon>
        <taxon>Thermoplasmata</taxon>
        <taxon>Thermoplasmatales</taxon>
        <taxon>Thermoplasmataceae</taxon>
        <taxon>Oxyplasma</taxon>
    </lineage>
</organism>
<dbReference type="AlphaFoldDB" id="A0AAX4NH32"/>
<sequence length="150" mass="16680">MDYDRIFSVVKRSVKAVLGKERSGLGLALSNLPVTLGAFWQVGGNYIVMNEVLVKAMSMLTTSTREFNSFVYTILTHEYLHSVGYIDEFQARQMTAFVAKHTFAGNHPAVIMSTGDIWKQYPDLLSLQGGDGSVLKIISRFDTESTSYIA</sequence>
<dbReference type="Proteomes" id="UP001451606">
    <property type="component" value="Chromosome"/>
</dbReference>
<evidence type="ECO:0008006" key="3">
    <source>
        <dbReference type="Google" id="ProtNLM"/>
    </source>
</evidence>
<dbReference type="KEGG" id="omr:OXIME_001055"/>
<dbReference type="EMBL" id="CP133772">
    <property type="protein sequence ID" value="WYY00483.1"/>
    <property type="molecule type" value="Genomic_DNA"/>
</dbReference>
<reference evidence="1 2" key="1">
    <citation type="submission" date="2023-09" db="EMBL/GenBank/DDBJ databases">
        <authorList>
            <person name="Golyshina O.V."/>
            <person name="Lunev E.A."/>
            <person name="Bargiela R."/>
            <person name="Gaines M.C."/>
            <person name="Daum B."/>
            <person name="Bale N.J."/>
            <person name="Koenen M."/>
            <person name="Sinninghe Damst J.S."/>
            <person name="Yakimov M."/>
            <person name="Golyshin P.N."/>
        </authorList>
    </citation>
    <scope>NUCLEOTIDE SEQUENCE [LARGE SCALE GENOMIC DNA]</scope>
    <source>
        <strain evidence="1 2">M1</strain>
    </source>
</reference>
<evidence type="ECO:0000313" key="1">
    <source>
        <dbReference type="EMBL" id="WYY00483.1"/>
    </source>
</evidence>
<keyword evidence="2" id="KW-1185">Reference proteome</keyword>
<name>A0AAX4NH32_9ARCH</name>
<proteinExistence type="predicted"/>
<dbReference type="RefSeq" id="WP_393970820.1">
    <property type="nucleotide sequence ID" value="NZ_CP133772.1"/>
</dbReference>
<dbReference type="GeneID" id="95967792"/>
<protein>
    <recommendedName>
        <fullName evidence="3">SprT-like domain-containing protein</fullName>
    </recommendedName>
</protein>
<accession>A0AAX4NH32</accession>
<evidence type="ECO:0000313" key="2">
    <source>
        <dbReference type="Proteomes" id="UP001451606"/>
    </source>
</evidence>
<gene>
    <name evidence="1" type="ORF">OXIME_001055</name>
</gene>